<dbReference type="SUPFAM" id="SSF56731">
    <property type="entry name" value="DNA primase core"/>
    <property type="match status" value="1"/>
</dbReference>
<proteinExistence type="predicted"/>
<dbReference type="PROSITE" id="PS50880">
    <property type="entry name" value="TOPRIM"/>
    <property type="match status" value="1"/>
</dbReference>
<dbReference type="AlphaFoldDB" id="A0A0H5PB47"/>
<feature type="compositionally biased region" description="Basic residues" evidence="2">
    <location>
        <begin position="104"/>
        <end position="115"/>
    </location>
</feature>
<evidence type="ECO:0000256" key="2">
    <source>
        <dbReference type="SAM" id="MobiDB-lite"/>
    </source>
</evidence>
<evidence type="ECO:0000313" key="5">
    <source>
        <dbReference type="Proteomes" id="UP000057820"/>
    </source>
</evidence>
<reference evidence="5" key="1">
    <citation type="submission" date="2015-03" db="EMBL/GenBank/DDBJ databases">
        <authorList>
            <consortium name="Pathogen Informatics"/>
        </authorList>
    </citation>
    <scope>NUCLEOTIDE SEQUENCE [LARGE SCALE GENOMIC DNA]</scope>
    <source>
        <strain evidence="5">NCTC11134</strain>
        <plasmid evidence="5">5</plasmid>
    </source>
</reference>
<feature type="domain" description="Toprim" evidence="3">
    <location>
        <begin position="215"/>
        <end position="296"/>
    </location>
</feature>
<feature type="region of interest" description="Disordered" evidence="2">
    <location>
        <begin position="322"/>
        <end position="381"/>
    </location>
</feature>
<dbReference type="RefSeq" id="WP_060595312.1">
    <property type="nucleotide sequence ID" value="NZ_CP031420.1"/>
</dbReference>
<keyword evidence="1" id="KW-0175">Coiled coil</keyword>
<organism evidence="4 5">
    <name type="scientific">Nocardia farcinica</name>
    <dbReference type="NCBI Taxonomy" id="37329"/>
    <lineage>
        <taxon>Bacteria</taxon>
        <taxon>Bacillati</taxon>
        <taxon>Actinomycetota</taxon>
        <taxon>Actinomycetes</taxon>
        <taxon>Mycobacteriales</taxon>
        <taxon>Nocardiaceae</taxon>
        <taxon>Nocardia</taxon>
    </lineage>
</organism>
<dbReference type="CDD" id="cd01029">
    <property type="entry name" value="TOPRIM_primases"/>
    <property type="match status" value="1"/>
</dbReference>
<feature type="compositionally biased region" description="Low complexity" evidence="2">
    <location>
        <begin position="323"/>
        <end position="349"/>
    </location>
</feature>
<name>A0A0H5PB47_NOCFR</name>
<evidence type="ECO:0000259" key="3">
    <source>
        <dbReference type="PROSITE" id="PS50880"/>
    </source>
</evidence>
<dbReference type="KEGG" id="nfr:ERS450000_06175"/>
<feature type="coiled-coil region" evidence="1">
    <location>
        <begin position="394"/>
        <end position="446"/>
    </location>
</feature>
<dbReference type="InterPro" id="IPR034154">
    <property type="entry name" value="TOPRIM_DnaG/twinkle"/>
</dbReference>
<evidence type="ECO:0000256" key="1">
    <source>
        <dbReference type="SAM" id="Coils"/>
    </source>
</evidence>
<gene>
    <name evidence="4" type="ORF">ERS450000_06175</name>
</gene>
<dbReference type="EMBL" id="LN868942">
    <property type="protein sequence ID" value="CRY84633.1"/>
    <property type="molecule type" value="Genomic_DNA"/>
</dbReference>
<dbReference type="InterPro" id="IPR006171">
    <property type="entry name" value="TOPRIM_dom"/>
</dbReference>
<evidence type="ECO:0000313" key="4">
    <source>
        <dbReference type="EMBL" id="CRY84633.1"/>
    </source>
</evidence>
<protein>
    <submittedName>
        <fullName evidence="4">DNA primase</fullName>
    </submittedName>
</protein>
<feature type="region of interest" description="Disordered" evidence="2">
    <location>
        <begin position="98"/>
        <end position="144"/>
    </location>
</feature>
<sequence length="1003" mass="109588">MSAPARPQRTAAPAQGSWETITSALETAVGPGRPSGAWTKYCCPVHEGDGRGHKPSLGVKYDDAGQRTVVRCFAGCDNEQVLDVLGLRVRDMFDRRVEREGSGRGRRANRPRSRQLSRADRAIDAAGLPLTQPKKPDPGRQLSPWRTVATYPYLRADGTVAGEVVRREAPFEHTGRDKQFHQRRWNPENGRMEAGGFDPLPYQLPQLLAAIDEGRTVYIVEGEKDVAAAESAGLTATTNAGGAMSWTGRHAEWLRGARTVVIVADRDPAGYRRAERVMATLSGLVERVRVVQAATGKDLHDHLQCGHEIAELEPIPYLDPFVSAPAPTTAPGRPASSTETSTDVSDSAENTTPGGHSDMAEYLLAPSTDTPPPQSDEVDHAGQQMAALWRALVHQLLSHALKVAEQRRRDAEELARRTTVEKAEAEERLALERKSVETKLAALRKQGWDAASRDEIADALTQARAWAPDSEQAAATFDELRHHLQDRFGLRIDPRTDAVDIDPDAAAVVTHLADFERSRAIDARLVAAQARMVEAVGALDGIDESTKQALYADIEAWRTNPSPQQLDVLATKLAAAKVPERTRTQIRFTAVYLYDAGAQLTADEHAERGRQAPTTLATHILRQTEAPLVDPGEEAKPRIDALLVSYQDRLRTGADTSWVTEKLGREVAVLTEEDRTAARERGKQIRHNPAGKFAPLWPDHVDRDALAVTVSTYATLRPQADRAVVATGDYNTAQAAGLRQQADKHRNAIVKAIKTGKGLHDLERDQLAAVLRDIDAGRTRPPAMLFVDDRSAAQHDADRAGQIASETSRIHRRQLDEILSTARVDPVSARATRDEITRVMDAQTALAAGRQNLHDYGESGVEDRLQAAMTAVGIPEPVRNQVRNHLDRAAGEAAIAGKQANRIRDRWLDRHEAVTTARSQQPAGAIDYDSPQRREGLETRLRASGLSEDCIAQRMAADTGHAKPPSAAPAAGMAKRRTSPGTGMQRIHHRRGKGRGPEQGLGR</sequence>
<dbReference type="Pfam" id="PF13362">
    <property type="entry name" value="Toprim_3"/>
    <property type="match status" value="1"/>
</dbReference>
<dbReference type="Proteomes" id="UP000057820">
    <property type="component" value="Plasmid 5"/>
</dbReference>
<geneLocation type="plasmid" evidence="4">
    <name>5</name>
</geneLocation>
<keyword evidence="4" id="KW-0614">Plasmid</keyword>
<dbReference type="Gene3D" id="3.40.1360.10">
    <property type="match status" value="1"/>
</dbReference>
<accession>A0A0H5PB47</accession>
<feature type="region of interest" description="Disordered" evidence="2">
    <location>
        <begin position="957"/>
        <end position="1003"/>
    </location>
</feature>